<dbReference type="AlphaFoldDB" id="A0A382D1L8"/>
<organism evidence="1">
    <name type="scientific">marine metagenome</name>
    <dbReference type="NCBI Taxonomy" id="408172"/>
    <lineage>
        <taxon>unclassified sequences</taxon>
        <taxon>metagenomes</taxon>
        <taxon>ecological metagenomes</taxon>
    </lineage>
</organism>
<sequence>MSVPSKKDVNLMANLMKVMNGEKVKLEESSSQPNNPEHIDITPGVKRSDVDAMAKIIKGFGDATSNVAKKVTKTINESTKTEKGVVIGSFSVEKNKDDRYDILDNRGEKLFHDIQLYETVFCICKHLNDGKTINSSEIMQIIQINETFESHYTSAIQHKHSYQVAKKSDNSGRMDIAQARFSQAKHEAGRAKYKISNLYEDIARPVDE</sequence>
<evidence type="ECO:0000313" key="1">
    <source>
        <dbReference type="EMBL" id="SVB31999.1"/>
    </source>
</evidence>
<accession>A0A382D1L8</accession>
<gene>
    <name evidence="1" type="ORF">METZ01_LOCUS184853</name>
</gene>
<protein>
    <submittedName>
        <fullName evidence="1">Uncharacterized protein</fullName>
    </submittedName>
</protein>
<reference evidence="1" key="1">
    <citation type="submission" date="2018-05" db="EMBL/GenBank/DDBJ databases">
        <authorList>
            <person name="Lanie J.A."/>
            <person name="Ng W.-L."/>
            <person name="Kazmierczak K.M."/>
            <person name="Andrzejewski T.M."/>
            <person name="Davidsen T.M."/>
            <person name="Wayne K.J."/>
            <person name="Tettelin H."/>
            <person name="Glass J.I."/>
            <person name="Rusch D."/>
            <person name="Podicherti R."/>
            <person name="Tsui H.-C.T."/>
            <person name="Winkler M.E."/>
        </authorList>
    </citation>
    <scope>NUCLEOTIDE SEQUENCE</scope>
</reference>
<proteinExistence type="predicted"/>
<name>A0A382D1L8_9ZZZZ</name>
<dbReference type="EMBL" id="UINC01037070">
    <property type="protein sequence ID" value="SVB31999.1"/>
    <property type="molecule type" value="Genomic_DNA"/>
</dbReference>